<evidence type="ECO:0000313" key="3">
    <source>
        <dbReference type="EMBL" id="CAH2328558.1"/>
    </source>
</evidence>
<dbReference type="Gene3D" id="1.10.357.70">
    <property type="entry name" value="Exocyst complex component Sec6, C-terminal domain"/>
    <property type="match status" value="1"/>
</dbReference>
<feature type="coiled-coil region" evidence="2">
    <location>
        <begin position="223"/>
        <end position="251"/>
    </location>
</feature>
<proteinExistence type="inferred from homology"/>
<evidence type="ECO:0000313" key="4">
    <source>
        <dbReference type="Proteomes" id="UP001295444"/>
    </source>
</evidence>
<comment type="similarity">
    <text evidence="1">Belongs to the SEC6 family.</text>
</comment>
<sequence length="736" mass="84579">MVHVGEGVLLPQKWAYQTNTASLPQCSPCIELNGSHIGSELKSDQTDHFHGRCAIVGFPQTRKSALLKRDETARLWKNIYPFMKKILRTMLKSEGNFSDQNKDGVQTAKKKGVFCKGPLKYIGKYFSKKTDDKSTNINVKNEDFKDDNAADSESKPEEVTVELIQKNIVERRLLKASKDLIILENKMYSNTDEELHKMKNKELEFLYDELSAKVFTVVKESIVENNERLLKEAVQAIIEQEKEDKNVLENNSMPSSPVRPRKWMQKWHVLVSESVEERMGNLPGISPNDSGSSFSRTFAILGKTIKTDLTHVVKNLKPHYPTAEFDVCNIYAKCYHKFLKTHIENITEFELTGKDSHFILSLVLNIYPNNILGDPVLTDHIQATKLERLLTLQKIRELKSIYIPYEVESVREWMVKSLNLEVERWKEGLEPLKLGDCYHSELHIDVIQSFDGGIQRAAEITQQMSNNMIPLLSNELVEFLKSYKKAFEEYRKNKNDEYFKPIVMANINCCQSFREFVAQSDAKLDLKSKEAIKSILTDFEKVGFETLLQDLYDELKGVFKRISQGNGMCSYQTMQEIIQITERHISPFGMLTQHCYKEAIGKVHLHLVKEYITRLLKKKVTLKNVQQLQTLGRQIRETAMLIKDFFSVHESQAFWLENIISKVAEIIRLQDIGAIQLEVATLAAEYPDIGRKQVEAILYIKGNLSKSEVRSIVGVIDSQERNTSTTQPFFSLIKPS</sequence>
<keyword evidence="2" id="KW-0175">Coiled coil</keyword>
<evidence type="ECO:0000256" key="1">
    <source>
        <dbReference type="ARBA" id="ARBA00009447"/>
    </source>
</evidence>
<dbReference type="GO" id="GO:0006887">
    <property type="term" value="P:exocytosis"/>
    <property type="evidence" value="ECO:0007669"/>
    <property type="project" value="InterPro"/>
</dbReference>
<evidence type="ECO:0000256" key="2">
    <source>
        <dbReference type="SAM" id="Coils"/>
    </source>
</evidence>
<dbReference type="GO" id="GO:0000149">
    <property type="term" value="F:SNARE binding"/>
    <property type="evidence" value="ECO:0007669"/>
    <property type="project" value="TreeGrafter"/>
</dbReference>
<dbReference type="AlphaFoldDB" id="A0AAD1TPM1"/>
<dbReference type="Pfam" id="PF06046">
    <property type="entry name" value="Sec6"/>
    <property type="match status" value="1"/>
</dbReference>
<dbReference type="InterPro" id="IPR042532">
    <property type="entry name" value="EXOC3/Sec6_C"/>
</dbReference>
<accession>A0AAD1TPM1</accession>
<dbReference type="EMBL" id="OW240924">
    <property type="protein sequence ID" value="CAH2328558.1"/>
    <property type="molecule type" value="Genomic_DNA"/>
</dbReference>
<dbReference type="InterPro" id="IPR010326">
    <property type="entry name" value="EXOC3/Sec6"/>
</dbReference>
<gene>
    <name evidence="3" type="ORF">PECUL_23A020340</name>
</gene>
<keyword evidence="4" id="KW-1185">Reference proteome</keyword>
<name>A0AAD1TPM1_PELCU</name>
<organism evidence="3 4">
    <name type="scientific">Pelobates cultripes</name>
    <name type="common">Western spadefoot toad</name>
    <dbReference type="NCBI Taxonomy" id="61616"/>
    <lineage>
        <taxon>Eukaryota</taxon>
        <taxon>Metazoa</taxon>
        <taxon>Chordata</taxon>
        <taxon>Craniata</taxon>
        <taxon>Vertebrata</taxon>
        <taxon>Euteleostomi</taxon>
        <taxon>Amphibia</taxon>
        <taxon>Batrachia</taxon>
        <taxon>Anura</taxon>
        <taxon>Pelobatoidea</taxon>
        <taxon>Pelobatidae</taxon>
        <taxon>Pelobates</taxon>
    </lineage>
</organism>
<dbReference type="Proteomes" id="UP001295444">
    <property type="component" value="Chromosome 13"/>
</dbReference>
<dbReference type="PANTHER" id="PTHR21292:SF4">
    <property type="entry name" value="TUMOR NECROSIS FACTOR ALPHA-INDUCED PROTEIN 2"/>
    <property type="match status" value="1"/>
</dbReference>
<reference evidence="3" key="1">
    <citation type="submission" date="2022-03" db="EMBL/GenBank/DDBJ databases">
        <authorList>
            <person name="Alioto T."/>
            <person name="Alioto T."/>
            <person name="Gomez Garrido J."/>
        </authorList>
    </citation>
    <scope>NUCLEOTIDE SEQUENCE</scope>
</reference>
<dbReference type="GO" id="GO:0051601">
    <property type="term" value="P:exocyst localization"/>
    <property type="evidence" value="ECO:0007669"/>
    <property type="project" value="TreeGrafter"/>
</dbReference>
<dbReference type="GO" id="GO:0000145">
    <property type="term" value="C:exocyst"/>
    <property type="evidence" value="ECO:0007669"/>
    <property type="project" value="InterPro"/>
</dbReference>
<protein>
    <submittedName>
        <fullName evidence="3">Tumor necrosis factor alpha-induced 2</fullName>
    </submittedName>
</protein>
<dbReference type="PANTHER" id="PTHR21292">
    <property type="entry name" value="EXOCYST COMPLEX COMPONENT SEC6-RELATED"/>
    <property type="match status" value="1"/>
</dbReference>